<feature type="transmembrane region" description="Helical" evidence="6">
    <location>
        <begin position="79"/>
        <end position="98"/>
    </location>
</feature>
<evidence type="ECO:0000256" key="3">
    <source>
        <dbReference type="ARBA" id="ARBA00022692"/>
    </source>
</evidence>
<evidence type="ECO:0000256" key="5">
    <source>
        <dbReference type="ARBA" id="ARBA00023136"/>
    </source>
</evidence>
<evidence type="ECO:0000256" key="6">
    <source>
        <dbReference type="SAM" id="Phobius"/>
    </source>
</evidence>
<dbReference type="Proteomes" id="UP000199064">
    <property type="component" value="Unassembled WGS sequence"/>
</dbReference>
<dbReference type="Gene3D" id="1.20.1720.10">
    <property type="entry name" value="Multidrug resistance protein D"/>
    <property type="match status" value="1"/>
</dbReference>
<feature type="transmembrane region" description="Helical" evidence="6">
    <location>
        <begin position="368"/>
        <end position="390"/>
    </location>
</feature>
<feature type="transmembrane region" description="Helical" evidence="6">
    <location>
        <begin position="168"/>
        <end position="190"/>
    </location>
</feature>
<sequence>MIDEAPFGGYAPSMQGPCEIEPELALDAASERTFCPASRRHYVLLAAILASALGFIDGSVVSVAMPAMRADLGASLADAQWISNAYALALAALILVGGGAGDKFGLRKTFIAGIVLFILASMACAAAPSASTLILSRGVQGVGAAFMVPGSLAIIAKAYPKEERGRAIGIWAASSALTTAIGPVFGGLLLSVFGDAAWRVIFAINLPLGVLAVAMLLRVPADQPTGDRKLDVAGAVLATLAFGAMSYGLTTLSAENAGSGGGSAATLPLILGAILLVGFVAWERSRKAPMIDLSLFAIVPFSGANIATFVLYFALSGILFYLPMLLIAGWGLGEATTAFVFLPLSVAIAGLSGPVGRLSDAVGPRLPITAGSLVVALAFGGLAAISGAGIHRFWSGAFPMMVLMGLGMALVVSPLSTAVMTSVNDEDTGAASGINNAISRIAGLMAVAAMGAFAAHRYASAVGSERALVPGFGEPTSSALPEALEAARVTASDAAFSGIAWIMCGFCVASALVAWLTQQSKQAGPSGGAAAD</sequence>
<evidence type="ECO:0000313" key="9">
    <source>
        <dbReference type="Proteomes" id="UP000199064"/>
    </source>
</evidence>
<keyword evidence="4 6" id="KW-1133">Transmembrane helix</keyword>
<evidence type="ECO:0000313" key="8">
    <source>
        <dbReference type="EMBL" id="SEB49743.1"/>
    </source>
</evidence>
<proteinExistence type="predicted"/>
<accession>A0A1H4JU25</accession>
<dbReference type="InterPro" id="IPR020846">
    <property type="entry name" value="MFS_dom"/>
</dbReference>
<evidence type="ECO:0000256" key="1">
    <source>
        <dbReference type="ARBA" id="ARBA00004141"/>
    </source>
</evidence>
<dbReference type="PANTHER" id="PTHR42718">
    <property type="entry name" value="MAJOR FACILITATOR SUPERFAMILY MULTIDRUG TRANSPORTER MFSC"/>
    <property type="match status" value="1"/>
</dbReference>
<dbReference type="GO" id="GO:0022857">
    <property type="term" value="F:transmembrane transporter activity"/>
    <property type="evidence" value="ECO:0007669"/>
    <property type="project" value="InterPro"/>
</dbReference>
<dbReference type="PROSITE" id="PS50850">
    <property type="entry name" value="MFS"/>
    <property type="match status" value="1"/>
</dbReference>
<feature type="transmembrane region" description="Helical" evidence="6">
    <location>
        <begin position="230"/>
        <end position="249"/>
    </location>
</feature>
<feature type="domain" description="Major facilitator superfamily (MFS) profile" evidence="7">
    <location>
        <begin position="43"/>
        <end position="522"/>
    </location>
</feature>
<reference evidence="9" key="1">
    <citation type="submission" date="2016-10" db="EMBL/GenBank/DDBJ databases">
        <authorList>
            <person name="Varghese N."/>
            <person name="Submissions S."/>
        </authorList>
    </citation>
    <scope>NUCLEOTIDE SEQUENCE [LARGE SCALE GENOMIC DNA]</scope>
    <source>
        <strain evidence="9">ES.061</strain>
    </source>
</reference>
<feature type="transmembrane region" description="Helical" evidence="6">
    <location>
        <begin position="42"/>
        <end position="67"/>
    </location>
</feature>
<name>A0A1H4JU25_9HYPH</name>
<dbReference type="GO" id="GO:0016020">
    <property type="term" value="C:membrane"/>
    <property type="evidence" value="ECO:0007669"/>
    <property type="project" value="UniProtKB-SubCell"/>
</dbReference>
<dbReference type="InterPro" id="IPR036259">
    <property type="entry name" value="MFS_trans_sf"/>
</dbReference>
<feature type="transmembrane region" description="Helical" evidence="6">
    <location>
        <begin position="261"/>
        <end position="281"/>
    </location>
</feature>
<dbReference type="AlphaFoldDB" id="A0A1H4JU25"/>
<dbReference type="PANTHER" id="PTHR42718:SF9">
    <property type="entry name" value="MAJOR FACILITATOR SUPERFAMILY MULTIDRUG TRANSPORTER MFSC"/>
    <property type="match status" value="1"/>
</dbReference>
<feature type="transmembrane region" description="Helical" evidence="6">
    <location>
        <begin position="134"/>
        <end position="156"/>
    </location>
</feature>
<dbReference type="Pfam" id="PF07690">
    <property type="entry name" value="MFS_1"/>
    <property type="match status" value="1"/>
</dbReference>
<feature type="transmembrane region" description="Helical" evidence="6">
    <location>
        <begin position="441"/>
        <end position="459"/>
    </location>
</feature>
<keyword evidence="5 6" id="KW-0472">Membrane</keyword>
<evidence type="ECO:0000259" key="7">
    <source>
        <dbReference type="PROSITE" id="PS50850"/>
    </source>
</evidence>
<feature type="transmembrane region" description="Helical" evidence="6">
    <location>
        <begin position="396"/>
        <end position="420"/>
    </location>
</feature>
<gene>
    <name evidence="8" type="ORF">SAMN05216452_1684</name>
</gene>
<keyword evidence="3 6" id="KW-0812">Transmembrane</keyword>
<dbReference type="EMBL" id="FNSL01000001">
    <property type="protein sequence ID" value="SEB49743.1"/>
    <property type="molecule type" value="Genomic_DNA"/>
</dbReference>
<evidence type="ECO:0000256" key="4">
    <source>
        <dbReference type="ARBA" id="ARBA00022989"/>
    </source>
</evidence>
<dbReference type="InterPro" id="IPR011701">
    <property type="entry name" value="MFS"/>
</dbReference>
<dbReference type="PRINTS" id="PR01036">
    <property type="entry name" value="TCRTETB"/>
</dbReference>
<dbReference type="Gene3D" id="1.20.1250.20">
    <property type="entry name" value="MFS general substrate transporter like domains"/>
    <property type="match status" value="1"/>
</dbReference>
<protein>
    <submittedName>
        <fullName evidence="8">Drug resistance transporter, EmrB/QacA subfamily</fullName>
    </submittedName>
</protein>
<keyword evidence="2" id="KW-0813">Transport</keyword>
<feature type="transmembrane region" description="Helical" evidence="6">
    <location>
        <begin position="335"/>
        <end position="356"/>
    </location>
</feature>
<comment type="subcellular location">
    <subcellularLocation>
        <location evidence="1">Membrane</location>
        <topology evidence="1">Multi-pass membrane protein</topology>
    </subcellularLocation>
</comment>
<dbReference type="CDD" id="cd17321">
    <property type="entry name" value="MFS_MMR_MDR_like"/>
    <property type="match status" value="1"/>
</dbReference>
<feature type="transmembrane region" description="Helical" evidence="6">
    <location>
        <begin position="293"/>
        <end position="315"/>
    </location>
</feature>
<keyword evidence="9" id="KW-1185">Reference proteome</keyword>
<feature type="transmembrane region" description="Helical" evidence="6">
    <location>
        <begin position="494"/>
        <end position="516"/>
    </location>
</feature>
<organism evidence="8 9">
    <name type="scientific">Nitratireductor aquibiodomus</name>
    <dbReference type="NCBI Taxonomy" id="204799"/>
    <lineage>
        <taxon>Bacteria</taxon>
        <taxon>Pseudomonadati</taxon>
        <taxon>Pseudomonadota</taxon>
        <taxon>Alphaproteobacteria</taxon>
        <taxon>Hyphomicrobiales</taxon>
        <taxon>Phyllobacteriaceae</taxon>
        <taxon>Nitratireductor</taxon>
    </lineage>
</organism>
<evidence type="ECO:0000256" key="2">
    <source>
        <dbReference type="ARBA" id="ARBA00022448"/>
    </source>
</evidence>
<feature type="transmembrane region" description="Helical" evidence="6">
    <location>
        <begin position="196"/>
        <end position="218"/>
    </location>
</feature>
<feature type="transmembrane region" description="Helical" evidence="6">
    <location>
        <begin position="110"/>
        <end position="128"/>
    </location>
</feature>
<dbReference type="SUPFAM" id="SSF103473">
    <property type="entry name" value="MFS general substrate transporter"/>
    <property type="match status" value="1"/>
</dbReference>